<comment type="caution">
    <text evidence="1">The sequence shown here is derived from an EMBL/GenBank/DDBJ whole genome shotgun (WGS) entry which is preliminary data.</text>
</comment>
<sequence>MAEMWTDYEWLNAEEAQLVRTHYTGFSVTTKRGLKVVSLNSNCWYIKNHYLYANMTGDPDQFGLFQFLIDELVESEANDQRVWIIWHIPVLDPDTLAIPAKIWTDIVERFSPYTIAAMFNGHTHRDEFSLLYKGNGTDSSAKTEENLINFSWISQAVTPIVENNPGWRYYSIDTETFSVMDSFNYYTKLNETFYNSGDAPVWEFENSARDAYGVQDWPATSPLNATYWHKIITLHC</sequence>
<reference evidence="1" key="1">
    <citation type="submission" date="2023-04" db="EMBL/GenBank/DDBJ databases">
        <title>Ambrosiozyma monospora NBRC 10751.</title>
        <authorList>
            <person name="Ichikawa N."/>
            <person name="Sato H."/>
            <person name="Tonouchi N."/>
        </authorList>
    </citation>
    <scope>NUCLEOTIDE SEQUENCE</scope>
    <source>
        <strain evidence="1">NBRC 10751</strain>
    </source>
</reference>
<dbReference type="Proteomes" id="UP001165064">
    <property type="component" value="Unassembled WGS sequence"/>
</dbReference>
<proteinExistence type="predicted"/>
<protein>
    <submittedName>
        <fullName evidence="1">Unnamed protein product</fullName>
    </submittedName>
</protein>
<keyword evidence="2" id="KW-1185">Reference proteome</keyword>
<name>A0ACB5UAA9_AMBMO</name>
<accession>A0ACB5UAA9</accession>
<dbReference type="EMBL" id="BSXS01014419">
    <property type="protein sequence ID" value="GMF05444.1"/>
    <property type="molecule type" value="Genomic_DNA"/>
</dbReference>
<organism evidence="1 2">
    <name type="scientific">Ambrosiozyma monospora</name>
    <name type="common">Yeast</name>
    <name type="synonym">Endomycopsis monosporus</name>
    <dbReference type="NCBI Taxonomy" id="43982"/>
    <lineage>
        <taxon>Eukaryota</taxon>
        <taxon>Fungi</taxon>
        <taxon>Dikarya</taxon>
        <taxon>Ascomycota</taxon>
        <taxon>Saccharomycotina</taxon>
        <taxon>Pichiomycetes</taxon>
        <taxon>Pichiales</taxon>
        <taxon>Pichiaceae</taxon>
        <taxon>Ambrosiozyma</taxon>
    </lineage>
</organism>
<evidence type="ECO:0000313" key="2">
    <source>
        <dbReference type="Proteomes" id="UP001165064"/>
    </source>
</evidence>
<gene>
    <name evidence="1" type="ORF">Amon02_001233700</name>
</gene>
<evidence type="ECO:0000313" key="1">
    <source>
        <dbReference type="EMBL" id="GMF05444.1"/>
    </source>
</evidence>